<dbReference type="Pfam" id="PF13692">
    <property type="entry name" value="Glyco_trans_1_4"/>
    <property type="match status" value="1"/>
</dbReference>
<evidence type="ECO:0000313" key="4">
    <source>
        <dbReference type="Proteomes" id="UP000242205"/>
    </source>
</evidence>
<gene>
    <name evidence="3" type="ORF">C0099_12855</name>
</gene>
<sequence>MSEPDDSVPSEAGALGGASSNGPWREHVAPPRPHRPVLLHVVHDWGGGIERWLCDFIDHDDAHRHLALRSRVGYDGYGRRLELFDTAAPQVPLLRRDLALPIRASVATHDETAALLDEVVRGFEVGGVIVSSLLGHSLDVLATGLPTVFVVHDYYPFCPALTTRFGTVCGECPRERLTTCLSENPDNVVRGAVSADGWLAVREAFARALDAPQVRVVAPSRAALDHLAALFPAMSLRAARVVPNGIDEGFGNATAARGDRARLRVVVPGRLASHKGREELAALLPRIHDFADVLLLGCGEGGEFFRDRAGVSIVPDYAHEALPRLLGEHAPDCALLLSVWPETFSYTLSEMAASGVVPVARRIGAFAERIGDDVDGLLFDDADDLVFSLQGLAAEPERLVRLRAGLARREVPRIGAMVAAYHEVLGPLKRPERAASHLLFELGARLGETAADARRERAQATAIHAQLAEAGQRIERLELEREATRPRDGPNDRGVAPRFARHDLRSMAPDTVGTAVGRDEPQANCDTPAEVRHYRNVTPSDVSAGPLDKARIRARLIGRAALAAWARAGGPLALLRRVGRVWRRGGLRGVRSALRDFALIGSADLPAATTATPPAPAALPATPDARAAEYAPHPCPGPDVASRIRAIAFYLPQFHPIPENDAWWGRGFTEWTNVARGVPQFPGHYQPRLPADLGFYDLRVPEVMREQIRLARRHGLHGFCFHHYWFSGRRLLERPVDAFLADASLDFPFCLCWANESWTRRWDGSEEDVLIAQHYRVEDEARFIDDLLPYLRDARYIRVEGRPVLLVYRVDQLPDPQRAVATWRTACREAGVGDPLLLAVQSFETLDPRDYGFDGAVEFPPHHYHIPFINEAIDGLAPNYAGSIREYRVAVERAEAQPWPDYRWYRGVMPSWDNEARKPGRGAVFHGATPDLYARWLGHVCAQTDARHTTSDDKLVFVNAWNEWAEGAYLEPDRRYGHAFLRATADVLQAFPTRAARCVLVVGHDAHPHGAQMLTLHLLRSLRRDFGCEPHLLLCGPGVLREAYAREAVVHDVAGLGPESRREVIAGLRAQGITEAICNTAVVGLELEQLVAAGMRCVSLIHEMPGVIRAQRLEASVAKIARLAERLVFAADCVRDAFAAVQPVDATKCVVRPQGLYQLNPYVVRREAVRAEVRAELGLDARARIALGLGFADVRKGADLFARAAANEGYDADTVFAWVGHEDPDTLAAIRAEPGCAGAIASGRLRFMGRRAPDEAQRLLAAADVFVLASREDPYPTVVLEAMNAGLPVVAFDGGGGYADLLREGFGELVPMADADALAQAVVRALAVPADKRLHRAEAARECVHRRFGFADYVADLLGLLGERSPGVSVIIPNYNYARHLPERIRSVLAQTRRPREILLLDDASTDDSVAVAERELAVGDVPWRIVRNAANAGCYAQWLRGIALAKNELVWIAEADDACEPTLLETLLPAFDDAQVVLACCQSRQIDEAGCEIAPDYLDYVRDLDPVKWTRPYVNDGPDEIREALVVRNTIPNASAVLMRRPDLSAIQSSLLRLSHAGDWFVYLHLLESGRISYFPAALNSHRRHRESLTLRPDRALRLMREIVEVQQGVISRTGVDDRTRERIDRSNQQVWQVLGLQSRTCRRWNQDARLSSAGFTVGQNKQGEEY</sequence>
<dbReference type="SUPFAM" id="SSF53756">
    <property type="entry name" value="UDP-Glycosyltransferase/glycogen phosphorylase"/>
    <property type="match status" value="2"/>
</dbReference>
<feature type="domain" description="Glycosyltransferase 2-like" evidence="2">
    <location>
        <begin position="1369"/>
        <end position="1491"/>
    </location>
</feature>
<name>A0A2I6S910_9RHOO</name>
<feature type="region of interest" description="Disordered" evidence="1">
    <location>
        <begin position="1"/>
        <end position="30"/>
    </location>
</feature>
<organism evidence="3 4">
    <name type="scientific">Pseudazoarcus pumilus</name>
    <dbReference type="NCBI Taxonomy" id="2067960"/>
    <lineage>
        <taxon>Bacteria</taxon>
        <taxon>Pseudomonadati</taxon>
        <taxon>Pseudomonadota</taxon>
        <taxon>Betaproteobacteria</taxon>
        <taxon>Rhodocyclales</taxon>
        <taxon>Zoogloeaceae</taxon>
        <taxon>Pseudazoarcus</taxon>
    </lineage>
</organism>
<keyword evidence="4" id="KW-1185">Reference proteome</keyword>
<proteinExistence type="predicted"/>
<dbReference type="Proteomes" id="UP000242205">
    <property type="component" value="Chromosome"/>
</dbReference>
<dbReference type="Gene3D" id="3.20.20.80">
    <property type="entry name" value="Glycosidases"/>
    <property type="match status" value="1"/>
</dbReference>
<dbReference type="InterPro" id="IPR001173">
    <property type="entry name" value="Glyco_trans_2-like"/>
</dbReference>
<dbReference type="RefSeq" id="WP_102247788.1">
    <property type="nucleotide sequence ID" value="NZ_CP025682.1"/>
</dbReference>
<dbReference type="EMBL" id="CP025682">
    <property type="protein sequence ID" value="AUN95743.1"/>
    <property type="molecule type" value="Genomic_DNA"/>
</dbReference>
<dbReference type="CDD" id="cd03801">
    <property type="entry name" value="GT4_PimA-like"/>
    <property type="match status" value="1"/>
</dbReference>
<dbReference type="Pfam" id="PF14307">
    <property type="entry name" value="Glyco_tran_WbsX"/>
    <property type="match status" value="1"/>
</dbReference>
<dbReference type="InterPro" id="IPR032719">
    <property type="entry name" value="WbsX"/>
</dbReference>
<dbReference type="InterPro" id="IPR029044">
    <property type="entry name" value="Nucleotide-diphossugar_trans"/>
</dbReference>
<dbReference type="OrthoDB" id="9816564at2"/>
<dbReference type="Gene3D" id="3.90.550.10">
    <property type="entry name" value="Spore Coat Polysaccharide Biosynthesis Protein SpsA, Chain A"/>
    <property type="match status" value="1"/>
</dbReference>
<evidence type="ECO:0000313" key="3">
    <source>
        <dbReference type="EMBL" id="AUN95743.1"/>
    </source>
</evidence>
<dbReference type="PANTHER" id="PTHR41244">
    <property type="entry name" value="RHAMNAN SYNTHESIS F"/>
    <property type="match status" value="1"/>
</dbReference>
<dbReference type="Gene3D" id="3.40.50.2000">
    <property type="entry name" value="Glycogen Phosphorylase B"/>
    <property type="match status" value="3"/>
</dbReference>
<evidence type="ECO:0000259" key="2">
    <source>
        <dbReference type="Pfam" id="PF00535"/>
    </source>
</evidence>
<evidence type="ECO:0000256" key="1">
    <source>
        <dbReference type="SAM" id="MobiDB-lite"/>
    </source>
</evidence>
<protein>
    <recommendedName>
        <fullName evidence="2">Glycosyltransferase 2-like domain-containing protein</fullName>
    </recommendedName>
</protein>
<dbReference type="KEGG" id="atw:C0099_12855"/>
<accession>A0A2I6S910</accession>
<dbReference type="SUPFAM" id="SSF53448">
    <property type="entry name" value="Nucleotide-diphospho-sugar transferases"/>
    <property type="match status" value="1"/>
</dbReference>
<dbReference type="CDD" id="cd11579">
    <property type="entry name" value="Glyco_tran_WbsX"/>
    <property type="match status" value="1"/>
</dbReference>
<dbReference type="Pfam" id="PF00535">
    <property type="entry name" value="Glycos_transf_2"/>
    <property type="match status" value="1"/>
</dbReference>
<reference evidence="3 4" key="1">
    <citation type="submission" date="2018-01" db="EMBL/GenBank/DDBJ databases">
        <authorList>
            <person name="Fu G.-Y."/>
        </authorList>
    </citation>
    <scope>NUCLEOTIDE SEQUENCE [LARGE SCALE GENOMIC DNA]</scope>
    <source>
        <strain evidence="3 4">SY39</strain>
    </source>
</reference>
<dbReference type="PANTHER" id="PTHR41244:SF1">
    <property type="entry name" value="GLYCOSYLTRANSFERASE"/>
    <property type="match status" value="1"/>
</dbReference>